<feature type="non-terminal residue" evidence="2">
    <location>
        <position position="154"/>
    </location>
</feature>
<protein>
    <submittedName>
        <fullName evidence="2">Uncharacterized protein</fullName>
    </submittedName>
</protein>
<keyword evidence="3" id="KW-1185">Reference proteome</keyword>
<evidence type="ECO:0000313" key="3">
    <source>
        <dbReference type="Proteomes" id="UP000799429"/>
    </source>
</evidence>
<dbReference type="Proteomes" id="UP000799429">
    <property type="component" value="Unassembled WGS sequence"/>
</dbReference>
<dbReference type="AlphaFoldDB" id="A0A9P4VQB8"/>
<dbReference type="EMBL" id="MU006091">
    <property type="protein sequence ID" value="KAF2841766.1"/>
    <property type="molecule type" value="Genomic_DNA"/>
</dbReference>
<evidence type="ECO:0000256" key="1">
    <source>
        <dbReference type="SAM" id="MobiDB-lite"/>
    </source>
</evidence>
<organism evidence="2 3">
    <name type="scientific">Patellaria atrata CBS 101060</name>
    <dbReference type="NCBI Taxonomy" id="1346257"/>
    <lineage>
        <taxon>Eukaryota</taxon>
        <taxon>Fungi</taxon>
        <taxon>Dikarya</taxon>
        <taxon>Ascomycota</taxon>
        <taxon>Pezizomycotina</taxon>
        <taxon>Dothideomycetes</taxon>
        <taxon>Dothideomycetes incertae sedis</taxon>
        <taxon>Patellariales</taxon>
        <taxon>Patellariaceae</taxon>
        <taxon>Patellaria</taxon>
    </lineage>
</organism>
<proteinExistence type="predicted"/>
<accession>A0A9P4VQB8</accession>
<name>A0A9P4VQB8_9PEZI</name>
<evidence type="ECO:0000313" key="2">
    <source>
        <dbReference type="EMBL" id="KAF2841766.1"/>
    </source>
</evidence>
<dbReference type="OrthoDB" id="3781185at2759"/>
<reference evidence="2" key="1">
    <citation type="journal article" date="2020" name="Stud. Mycol.">
        <title>101 Dothideomycetes genomes: a test case for predicting lifestyles and emergence of pathogens.</title>
        <authorList>
            <person name="Haridas S."/>
            <person name="Albert R."/>
            <person name="Binder M."/>
            <person name="Bloem J."/>
            <person name="Labutti K."/>
            <person name="Salamov A."/>
            <person name="Andreopoulos B."/>
            <person name="Baker S."/>
            <person name="Barry K."/>
            <person name="Bills G."/>
            <person name="Bluhm B."/>
            <person name="Cannon C."/>
            <person name="Castanera R."/>
            <person name="Culley D."/>
            <person name="Daum C."/>
            <person name="Ezra D."/>
            <person name="Gonzalez J."/>
            <person name="Henrissat B."/>
            <person name="Kuo A."/>
            <person name="Liang C."/>
            <person name="Lipzen A."/>
            <person name="Lutzoni F."/>
            <person name="Magnuson J."/>
            <person name="Mondo S."/>
            <person name="Nolan M."/>
            <person name="Ohm R."/>
            <person name="Pangilinan J."/>
            <person name="Park H.-J."/>
            <person name="Ramirez L."/>
            <person name="Alfaro M."/>
            <person name="Sun H."/>
            <person name="Tritt A."/>
            <person name="Yoshinaga Y."/>
            <person name="Zwiers L.-H."/>
            <person name="Turgeon B."/>
            <person name="Goodwin S."/>
            <person name="Spatafora J."/>
            <person name="Crous P."/>
            <person name="Grigoriev I."/>
        </authorList>
    </citation>
    <scope>NUCLEOTIDE SEQUENCE</scope>
    <source>
        <strain evidence="2">CBS 101060</strain>
    </source>
</reference>
<feature type="compositionally biased region" description="Polar residues" evidence="1">
    <location>
        <begin position="70"/>
        <end position="80"/>
    </location>
</feature>
<feature type="region of interest" description="Disordered" evidence="1">
    <location>
        <begin position="46"/>
        <end position="80"/>
    </location>
</feature>
<sequence length="154" mass="17613">MSTSTNPSSQVATVTLKDASDWHNWYYLIKNQAEMEDIWDYCDPDLQEKPELPSSPPQPANVKEWLRTGTPPTGETQASMTGLYTSLRANARDQSEKRAKIVKLYSLITSTVPASNLPLSEETKEPYTLLKKLKSRFKLEDRTIRNEAYSKYLH</sequence>
<gene>
    <name evidence="2" type="ORF">M501DRAFT_928448</name>
</gene>
<comment type="caution">
    <text evidence="2">The sequence shown here is derived from an EMBL/GenBank/DDBJ whole genome shotgun (WGS) entry which is preliminary data.</text>
</comment>